<dbReference type="PROSITE" id="PS50157">
    <property type="entry name" value="ZINC_FINGER_C2H2_2"/>
    <property type="match status" value="2"/>
</dbReference>
<dbReference type="AlphaFoldDB" id="A0AAV2S4X6"/>
<dbReference type="PANTHER" id="PTHR23234">
    <property type="entry name" value="ZNF44 PROTEIN"/>
    <property type="match status" value="1"/>
</dbReference>
<keyword evidence="8" id="KW-0539">Nucleus</keyword>
<protein>
    <recommendedName>
        <fullName evidence="10">C2H2-type domain-containing protein</fullName>
    </recommendedName>
</protein>
<evidence type="ECO:0000256" key="7">
    <source>
        <dbReference type="ARBA" id="ARBA00023163"/>
    </source>
</evidence>
<dbReference type="GO" id="GO:0008270">
    <property type="term" value="F:zinc ion binding"/>
    <property type="evidence" value="ECO:0007669"/>
    <property type="project" value="UniProtKB-KW"/>
</dbReference>
<keyword evidence="6" id="KW-0805">Transcription regulation</keyword>
<evidence type="ECO:0000313" key="12">
    <source>
        <dbReference type="Proteomes" id="UP001497623"/>
    </source>
</evidence>
<dbReference type="Proteomes" id="UP001497623">
    <property type="component" value="Unassembled WGS sequence"/>
</dbReference>
<dbReference type="Pfam" id="PF00096">
    <property type="entry name" value="zf-C2H2"/>
    <property type="match status" value="1"/>
</dbReference>
<keyword evidence="3" id="KW-0677">Repeat</keyword>
<dbReference type="EMBL" id="CAXKWB010040471">
    <property type="protein sequence ID" value="CAL4154911.1"/>
    <property type="molecule type" value="Genomic_DNA"/>
</dbReference>
<accession>A0AAV2S4X6</accession>
<evidence type="ECO:0000256" key="9">
    <source>
        <dbReference type="PROSITE-ProRule" id="PRU00042"/>
    </source>
</evidence>
<dbReference type="InterPro" id="IPR013087">
    <property type="entry name" value="Znf_C2H2_type"/>
</dbReference>
<name>A0AAV2S4X6_MEGNR</name>
<gene>
    <name evidence="11" type="ORF">MNOR_LOCUS31420</name>
</gene>
<dbReference type="SUPFAM" id="SSF57667">
    <property type="entry name" value="beta-beta-alpha zinc fingers"/>
    <property type="match status" value="2"/>
</dbReference>
<keyword evidence="5" id="KW-0862">Zinc</keyword>
<evidence type="ECO:0000259" key="10">
    <source>
        <dbReference type="PROSITE" id="PS50157"/>
    </source>
</evidence>
<keyword evidence="7" id="KW-0804">Transcription</keyword>
<dbReference type="GO" id="GO:0005634">
    <property type="term" value="C:nucleus"/>
    <property type="evidence" value="ECO:0007669"/>
    <property type="project" value="UniProtKB-SubCell"/>
</dbReference>
<feature type="non-terminal residue" evidence="11">
    <location>
        <position position="109"/>
    </location>
</feature>
<keyword evidence="12" id="KW-1185">Reference proteome</keyword>
<proteinExistence type="predicted"/>
<feature type="non-terminal residue" evidence="11">
    <location>
        <position position="1"/>
    </location>
</feature>
<dbReference type="Gene3D" id="3.30.160.60">
    <property type="entry name" value="Classic Zinc Finger"/>
    <property type="match status" value="2"/>
</dbReference>
<organism evidence="11 12">
    <name type="scientific">Meganyctiphanes norvegica</name>
    <name type="common">Northern krill</name>
    <name type="synonym">Thysanopoda norvegica</name>
    <dbReference type="NCBI Taxonomy" id="48144"/>
    <lineage>
        <taxon>Eukaryota</taxon>
        <taxon>Metazoa</taxon>
        <taxon>Ecdysozoa</taxon>
        <taxon>Arthropoda</taxon>
        <taxon>Crustacea</taxon>
        <taxon>Multicrustacea</taxon>
        <taxon>Malacostraca</taxon>
        <taxon>Eumalacostraca</taxon>
        <taxon>Eucarida</taxon>
        <taxon>Euphausiacea</taxon>
        <taxon>Euphausiidae</taxon>
        <taxon>Meganyctiphanes</taxon>
    </lineage>
</organism>
<sequence>DLELKEDLDINEEPTYFTVGSYLVKNESSFKDQLKTNTRENPYQCRQCDEAFSYNINLINQMRTHCGGKLYQCRRCDNEFSNKSSLIKHQRTDTGETSYQCCQCDKSFS</sequence>
<dbReference type="PANTHER" id="PTHR23234:SF10">
    <property type="entry name" value="RIKEN CDNA 6720489N17 GENE-RELATED"/>
    <property type="match status" value="1"/>
</dbReference>
<feature type="domain" description="C2H2-type" evidence="10">
    <location>
        <begin position="71"/>
        <end position="98"/>
    </location>
</feature>
<comment type="caution">
    <text evidence="11">The sequence shown here is derived from an EMBL/GenBank/DDBJ whole genome shotgun (WGS) entry which is preliminary data.</text>
</comment>
<evidence type="ECO:0000256" key="8">
    <source>
        <dbReference type="ARBA" id="ARBA00023242"/>
    </source>
</evidence>
<evidence type="ECO:0000256" key="3">
    <source>
        <dbReference type="ARBA" id="ARBA00022737"/>
    </source>
</evidence>
<evidence type="ECO:0000256" key="4">
    <source>
        <dbReference type="ARBA" id="ARBA00022771"/>
    </source>
</evidence>
<keyword evidence="2" id="KW-0479">Metal-binding</keyword>
<dbReference type="FunFam" id="3.30.160.60:FF:000003">
    <property type="entry name" value="Zinc finger protein 3 homolog"/>
    <property type="match status" value="1"/>
</dbReference>
<keyword evidence="4 9" id="KW-0863">Zinc-finger</keyword>
<feature type="domain" description="C2H2-type" evidence="10">
    <location>
        <begin position="43"/>
        <end position="70"/>
    </location>
</feature>
<reference evidence="11 12" key="1">
    <citation type="submission" date="2024-05" db="EMBL/GenBank/DDBJ databases">
        <authorList>
            <person name="Wallberg A."/>
        </authorList>
    </citation>
    <scope>NUCLEOTIDE SEQUENCE [LARGE SCALE GENOMIC DNA]</scope>
</reference>
<evidence type="ECO:0000256" key="5">
    <source>
        <dbReference type="ARBA" id="ARBA00022833"/>
    </source>
</evidence>
<evidence type="ECO:0000256" key="6">
    <source>
        <dbReference type="ARBA" id="ARBA00023015"/>
    </source>
</evidence>
<dbReference type="FunFam" id="3.30.160.60:FF:000100">
    <property type="entry name" value="Zinc finger 45-like"/>
    <property type="match status" value="1"/>
</dbReference>
<evidence type="ECO:0000313" key="11">
    <source>
        <dbReference type="EMBL" id="CAL4154911.1"/>
    </source>
</evidence>
<dbReference type="InterPro" id="IPR050758">
    <property type="entry name" value="Znf_C2H2-type"/>
</dbReference>
<comment type="subcellular location">
    <subcellularLocation>
        <location evidence="1">Nucleus</location>
    </subcellularLocation>
</comment>
<dbReference type="InterPro" id="IPR036236">
    <property type="entry name" value="Znf_C2H2_sf"/>
</dbReference>
<evidence type="ECO:0000256" key="2">
    <source>
        <dbReference type="ARBA" id="ARBA00022723"/>
    </source>
</evidence>
<evidence type="ECO:0000256" key="1">
    <source>
        <dbReference type="ARBA" id="ARBA00004123"/>
    </source>
</evidence>